<dbReference type="CDD" id="cd03467">
    <property type="entry name" value="Rieske"/>
    <property type="match status" value="1"/>
</dbReference>
<dbReference type="PROSITE" id="PS51296">
    <property type="entry name" value="RIESKE"/>
    <property type="match status" value="1"/>
</dbReference>
<evidence type="ECO:0000256" key="4">
    <source>
        <dbReference type="ARBA" id="ARBA00023014"/>
    </source>
</evidence>
<protein>
    <submittedName>
        <fullName evidence="6">Rieske 2Fe-2S domain-containing protein</fullName>
    </submittedName>
</protein>
<dbReference type="Pfam" id="PF00355">
    <property type="entry name" value="Rieske"/>
    <property type="match status" value="1"/>
</dbReference>
<gene>
    <name evidence="6" type="ORF">HC235_07865</name>
</gene>
<organism evidence="6 7">
    <name type="scientific">Pyrobaculum arsenaticum</name>
    <dbReference type="NCBI Taxonomy" id="121277"/>
    <lineage>
        <taxon>Archaea</taxon>
        <taxon>Thermoproteota</taxon>
        <taxon>Thermoprotei</taxon>
        <taxon>Thermoproteales</taxon>
        <taxon>Thermoproteaceae</taxon>
        <taxon>Pyrobaculum</taxon>
    </lineage>
</organism>
<evidence type="ECO:0000313" key="6">
    <source>
        <dbReference type="EMBL" id="NYR15851.1"/>
    </source>
</evidence>
<keyword evidence="7" id="KW-1185">Reference proteome</keyword>
<comment type="caution">
    <text evidence="6">The sequence shown here is derived from an EMBL/GenBank/DDBJ whole genome shotgun (WGS) entry which is preliminary data.</text>
</comment>
<dbReference type="Proteomes" id="UP000554766">
    <property type="component" value="Unassembled WGS sequence"/>
</dbReference>
<keyword evidence="3" id="KW-0408">Iron</keyword>
<evidence type="ECO:0000256" key="1">
    <source>
        <dbReference type="ARBA" id="ARBA00022714"/>
    </source>
</evidence>
<dbReference type="SUPFAM" id="SSF50022">
    <property type="entry name" value="ISP domain"/>
    <property type="match status" value="1"/>
</dbReference>
<evidence type="ECO:0000256" key="3">
    <source>
        <dbReference type="ARBA" id="ARBA00023004"/>
    </source>
</evidence>
<keyword evidence="2" id="KW-0479">Metal-binding</keyword>
<dbReference type="EMBL" id="JAAVJF010000003">
    <property type="protein sequence ID" value="NYR15851.1"/>
    <property type="molecule type" value="Genomic_DNA"/>
</dbReference>
<feature type="domain" description="Rieske" evidence="5">
    <location>
        <begin position="23"/>
        <end position="95"/>
    </location>
</feature>
<name>A0A7L4PAF7_9CREN</name>
<sequence>MKIKIRNLPEMAIVPIPELEAFVVRRGGEVYVYRDECPHAFCNFATAGQLEGDHIVCTCHWCKFDLRTGASLTPELTAEPLRKISYRVEGEYIVFT</sequence>
<dbReference type="AlphaFoldDB" id="A0A7L4PAF7"/>
<dbReference type="GO" id="GO:0046872">
    <property type="term" value="F:metal ion binding"/>
    <property type="evidence" value="ECO:0007669"/>
    <property type="project" value="UniProtKB-KW"/>
</dbReference>
<keyword evidence="4" id="KW-0411">Iron-sulfur</keyword>
<dbReference type="InterPro" id="IPR036922">
    <property type="entry name" value="Rieske_2Fe-2S_sf"/>
</dbReference>
<accession>A0A7L4PAF7</accession>
<proteinExistence type="predicted"/>
<evidence type="ECO:0000256" key="2">
    <source>
        <dbReference type="ARBA" id="ARBA00022723"/>
    </source>
</evidence>
<dbReference type="GO" id="GO:0051537">
    <property type="term" value="F:2 iron, 2 sulfur cluster binding"/>
    <property type="evidence" value="ECO:0007669"/>
    <property type="project" value="UniProtKB-KW"/>
</dbReference>
<reference evidence="6 7" key="1">
    <citation type="journal article" date="2020" name="Nat. Commun.">
        <title>The structures of two archaeal type IV pili illuminate evolutionary relationships.</title>
        <authorList>
            <person name="Wang F."/>
            <person name="Baquero D.P."/>
            <person name="Su Z."/>
            <person name="Beltran L.C."/>
            <person name="Prangishvili D."/>
            <person name="Krupovic M."/>
            <person name="Egelman E.H."/>
        </authorList>
    </citation>
    <scope>NUCLEOTIDE SEQUENCE [LARGE SCALE GENOMIC DNA]</scope>
    <source>
        <strain evidence="6 7">2GA</strain>
    </source>
</reference>
<dbReference type="Gene3D" id="2.102.10.10">
    <property type="entry name" value="Rieske [2Fe-2S] iron-sulphur domain"/>
    <property type="match status" value="1"/>
</dbReference>
<evidence type="ECO:0000259" key="5">
    <source>
        <dbReference type="PROSITE" id="PS51296"/>
    </source>
</evidence>
<dbReference type="InterPro" id="IPR017941">
    <property type="entry name" value="Rieske_2Fe-2S"/>
</dbReference>
<keyword evidence="1" id="KW-0001">2Fe-2S</keyword>
<evidence type="ECO:0000313" key="7">
    <source>
        <dbReference type="Proteomes" id="UP000554766"/>
    </source>
</evidence>
<dbReference type="RefSeq" id="WP_179790597.1">
    <property type="nucleotide sequence ID" value="NZ_JAAVJF010000003.1"/>
</dbReference>